<proteinExistence type="predicted"/>
<comment type="caution">
    <text evidence="3">The sequence shown here is derived from an EMBL/GenBank/DDBJ whole genome shotgun (WGS) entry which is preliminary data.</text>
</comment>
<reference evidence="3" key="1">
    <citation type="submission" date="2022-07" db="EMBL/GenBank/DDBJ databases">
        <title>The genome of Lyophyllum shimeji provides insight into the initial evolution of ectomycorrhizal fungal genome.</title>
        <authorList>
            <person name="Kobayashi Y."/>
            <person name="Shibata T."/>
            <person name="Hirakawa H."/>
            <person name="Shigenobu S."/>
            <person name="Nishiyama T."/>
            <person name="Yamada A."/>
            <person name="Hasebe M."/>
            <person name="Kawaguchi M."/>
        </authorList>
    </citation>
    <scope>NUCLEOTIDE SEQUENCE</scope>
    <source>
        <strain evidence="3">AT787</strain>
    </source>
</reference>
<feature type="transmembrane region" description="Helical" evidence="2">
    <location>
        <begin position="48"/>
        <end position="67"/>
    </location>
</feature>
<feature type="region of interest" description="Disordered" evidence="1">
    <location>
        <begin position="405"/>
        <end position="441"/>
    </location>
</feature>
<keyword evidence="2" id="KW-0812">Transmembrane</keyword>
<dbReference type="AlphaFoldDB" id="A0A9P3PVL7"/>
<gene>
    <name evidence="3" type="ORF">LshimejAT787_1103940</name>
</gene>
<name>A0A9P3PVL7_LYOSH</name>
<sequence length="453" mass="50041">MSPQPIYLDEKSDEPITHITHACGGPAEDVAEPTPLVPDRRKCRRKKLRFLAAIFLVWLGFKLWSYLRFEFYNRYGYHTVAGVENTAVFEDPPVPDGVELVECPGWQGTDVLMGRHFAPHDRFTSYASFNLPVDSDKLFVLARGSAAGALKVRQGSGSEDVKVEVEARYRFEEAIDSVKVCTVKRGEGENGLGIFGPEWSRRNFVRFEITFYLPEGEKGSVLDVKSFETDAPLFAHDIGDLERSVHFDDINLKSANTPIFVKSLRADNAAFETRNSPISGEFNVSSSLTLITANARIDAKVNLFNEDDGDSTNLVIKTSNARVKGALKLESANKSGGQYQVSASTSNAALDLKISEAPVRHALSLDADTSLGPVLVQVHPTYEGTFDVATSLLRPEIVWKGVEDPEGKGRRRKVEVHTDGSRASGRIRWSDEDPESPGKINVKTSLAPLRLEL</sequence>
<evidence type="ECO:0000313" key="4">
    <source>
        <dbReference type="Proteomes" id="UP001063166"/>
    </source>
</evidence>
<accession>A0A9P3PVL7</accession>
<organism evidence="3 4">
    <name type="scientific">Lyophyllum shimeji</name>
    <name type="common">Hon-shimeji</name>
    <name type="synonym">Tricholoma shimeji</name>
    <dbReference type="NCBI Taxonomy" id="47721"/>
    <lineage>
        <taxon>Eukaryota</taxon>
        <taxon>Fungi</taxon>
        <taxon>Dikarya</taxon>
        <taxon>Basidiomycota</taxon>
        <taxon>Agaricomycotina</taxon>
        <taxon>Agaricomycetes</taxon>
        <taxon>Agaricomycetidae</taxon>
        <taxon>Agaricales</taxon>
        <taxon>Tricholomatineae</taxon>
        <taxon>Lyophyllaceae</taxon>
        <taxon>Lyophyllum</taxon>
    </lineage>
</organism>
<dbReference type="OrthoDB" id="5570013at2759"/>
<keyword evidence="4" id="KW-1185">Reference proteome</keyword>
<protein>
    <submittedName>
        <fullName evidence="3">Uncharacterized protein</fullName>
    </submittedName>
</protein>
<evidence type="ECO:0000256" key="2">
    <source>
        <dbReference type="SAM" id="Phobius"/>
    </source>
</evidence>
<keyword evidence="2" id="KW-1133">Transmembrane helix</keyword>
<keyword evidence="2" id="KW-0472">Membrane</keyword>
<evidence type="ECO:0000313" key="3">
    <source>
        <dbReference type="EMBL" id="GLB42379.1"/>
    </source>
</evidence>
<evidence type="ECO:0000256" key="1">
    <source>
        <dbReference type="SAM" id="MobiDB-lite"/>
    </source>
</evidence>
<dbReference type="Proteomes" id="UP001063166">
    <property type="component" value="Unassembled WGS sequence"/>
</dbReference>
<dbReference type="EMBL" id="BRPK01000011">
    <property type="protein sequence ID" value="GLB42379.1"/>
    <property type="molecule type" value="Genomic_DNA"/>
</dbReference>